<keyword evidence="3" id="KW-1185">Reference proteome</keyword>
<dbReference type="PANTHER" id="PTHR46310:SF7">
    <property type="entry name" value="AMIDASE 1"/>
    <property type="match status" value="1"/>
</dbReference>
<dbReference type="Pfam" id="PF01425">
    <property type="entry name" value="Amidase"/>
    <property type="match status" value="1"/>
</dbReference>
<accession>A0AAJ8KVF7</accession>
<dbReference type="PANTHER" id="PTHR46310">
    <property type="entry name" value="AMIDASE 1"/>
    <property type="match status" value="1"/>
</dbReference>
<reference evidence="2" key="1">
    <citation type="submission" date="2013-07" db="EMBL/GenBank/DDBJ databases">
        <authorList>
            <consortium name="The Broad Institute Genome Sequencing Platform"/>
            <person name="Cuomo C."/>
            <person name="Litvintseva A."/>
            <person name="Chen Y."/>
            <person name="Heitman J."/>
            <person name="Sun S."/>
            <person name="Springer D."/>
            <person name="Dromer F."/>
            <person name="Young S.K."/>
            <person name="Zeng Q."/>
            <person name="Gargeya S."/>
            <person name="Fitzgerald M."/>
            <person name="Abouelleil A."/>
            <person name="Alvarado L."/>
            <person name="Berlin A.M."/>
            <person name="Chapman S.B."/>
            <person name="Dewar J."/>
            <person name="Goldberg J."/>
            <person name="Griggs A."/>
            <person name="Gujja S."/>
            <person name="Hansen M."/>
            <person name="Howarth C."/>
            <person name="Imamovic A."/>
            <person name="Larimer J."/>
            <person name="McCowan C."/>
            <person name="Murphy C."/>
            <person name="Pearson M."/>
            <person name="Priest M."/>
            <person name="Roberts A."/>
            <person name="Saif S."/>
            <person name="Shea T."/>
            <person name="Sykes S."/>
            <person name="Wortman J."/>
            <person name="Nusbaum C."/>
            <person name="Birren B."/>
        </authorList>
    </citation>
    <scope>NUCLEOTIDE SEQUENCE</scope>
    <source>
        <strain evidence="2">CBS 10117</strain>
    </source>
</reference>
<protein>
    <recommendedName>
        <fullName evidence="1">Amidase domain-containing protein</fullName>
    </recommendedName>
</protein>
<name>A0AAJ8KVF7_9TREE</name>
<dbReference type="Proteomes" id="UP000078595">
    <property type="component" value="Chromosome 9"/>
</dbReference>
<dbReference type="InterPro" id="IPR036928">
    <property type="entry name" value="AS_sf"/>
</dbReference>
<reference evidence="2" key="2">
    <citation type="submission" date="2024-02" db="EMBL/GenBank/DDBJ databases">
        <title>Comparative genomics of Cryptococcus and Kwoniella reveals pathogenesis evolution and contrasting modes of karyotype evolution via chromosome fusion or intercentromeric recombination.</title>
        <authorList>
            <person name="Coelho M.A."/>
            <person name="David-Palma M."/>
            <person name="Shea T."/>
            <person name="Bowers K."/>
            <person name="McGinley-Smith S."/>
            <person name="Mohammad A.W."/>
            <person name="Gnirke A."/>
            <person name="Yurkov A.M."/>
            <person name="Nowrousian M."/>
            <person name="Sun S."/>
            <person name="Cuomo C.A."/>
            <person name="Heitman J."/>
        </authorList>
    </citation>
    <scope>NUCLEOTIDE SEQUENCE</scope>
    <source>
        <strain evidence="2">CBS 10117</strain>
    </source>
</reference>
<evidence type="ECO:0000313" key="2">
    <source>
        <dbReference type="EMBL" id="WWC64618.1"/>
    </source>
</evidence>
<dbReference type="GeneID" id="28970329"/>
<sequence>MEIDQSICYHMKNGHGEEENYFCPLDKPEHTSKLPALHHIHSGRFEHVVAGSTRTRSPRLLSEDGSGDMTSTEVEIYGLTSPMKVAARSSRAFQNGPYLARNHDDQLDLYGTYRVYQDPHSAFVSGIYPSQDVSGIFRTLDSKDERGNLLIHVPSRRSHPGLTCSVKDIFAMAGTITGCGSWIIQQNGEKAEKNATLVQKLVDAGVSIVGKSETLEFVLRGPNIEENSQRLYPFSCRADGWQSVGGSSSGAAAGLAAYPWLDMAITSDTSGSTIFPAARVGVYGI</sequence>
<proteinExistence type="predicted"/>
<gene>
    <name evidence="2" type="ORF">I303_107229</name>
</gene>
<organism evidence="2 3">
    <name type="scientific">Kwoniella dejecticola CBS 10117</name>
    <dbReference type="NCBI Taxonomy" id="1296121"/>
    <lineage>
        <taxon>Eukaryota</taxon>
        <taxon>Fungi</taxon>
        <taxon>Dikarya</taxon>
        <taxon>Basidiomycota</taxon>
        <taxon>Agaricomycotina</taxon>
        <taxon>Tremellomycetes</taxon>
        <taxon>Tremellales</taxon>
        <taxon>Cryptococcaceae</taxon>
        <taxon>Kwoniella</taxon>
    </lineage>
</organism>
<dbReference type="Gene3D" id="3.90.1300.10">
    <property type="entry name" value="Amidase signature (AS) domain"/>
    <property type="match status" value="1"/>
</dbReference>
<dbReference type="KEGG" id="kdj:28970329"/>
<evidence type="ECO:0000313" key="3">
    <source>
        <dbReference type="Proteomes" id="UP000078595"/>
    </source>
</evidence>
<dbReference type="SUPFAM" id="SSF75304">
    <property type="entry name" value="Amidase signature (AS) enzymes"/>
    <property type="match status" value="1"/>
</dbReference>
<dbReference type="RefSeq" id="XP_065825600.1">
    <property type="nucleotide sequence ID" value="XM_065969528.1"/>
</dbReference>
<evidence type="ECO:0000259" key="1">
    <source>
        <dbReference type="Pfam" id="PF01425"/>
    </source>
</evidence>
<feature type="domain" description="Amidase" evidence="1">
    <location>
        <begin position="161"/>
        <end position="285"/>
    </location>
</feature>
<dbReference type="AlphaFoldDB" id="A0AAJ8KVF7"/>
<dbReference type="EMBL" id="CP144538">
    <property type="protein sequence ID" value="WWC64618.1"/>
    <property type="molecule type" value="Genomic_DNA"/>
</dbReference>
<dbReference type="InterPro" id="IPR023631">
    <property type="entry name" value="Amidase_dom"/>
</dbReference>